<organism evidence="2 3">
    <name type="scientific">Ooceraea biroi</name>
    <name type="common">Clonal raider ant</name>
    <name type="synonym">Cerapachys biroi</name>
    <dbReference type="NCBI Taxonomy" id="2015173"/>
    <lineage>
        <taxon>Eukaryota</taxon>
        <taxon>Metazoa</taxon>
        <taxon>Ecdysozoa</taxon>
        <taxon>Arthropoda</taxon>
        <taxon>Hexapoda</taxon>
        <taxon>Insecta</taxon>
        <taxon>Pterygota</taxon>
        <taxon>Neoptera</taxon>
        <taxon>Endopterygota</taxon>
        <taxon>Hymenoptera</taxon>
        <taxon>Apocrita</taxon>
        <taxon>Aculeata</taxon>
        <taxon>Formicoidea</taxon>
        <taxon>Formicidae</taxon>
        <taxon>Dorylinae</taxon>
        <taxon>Ooceraea</taxon>
    </lineage>
</organism>
<evidence type="ECO:0000313" key="3">
    <source>
        <dbReference type="Proteomes" id="UP000053097"/>
    </source>
</evidence>
<reference evidence="2 3" key="1">
    <citation type="journal article" date="2014" name="Curr. Biol.">
        <title>The genome of the clonal raider ant Cerapachys biroi.</title>
        <authorList>
            <person name="Oxley P.R."/>
            <person name="Ji L."/>
            <person name="Fetter-Pruneda I."/>
            <person name="McKenzie S.K."/>
            <person name="Li C."/>
            <person name="Hu H."/>
            <person name="Zhang G."/>
            <person name="Kronauer D.J."/>
        </authorList>
    </citation>
    <scope>NUCLEOTIDE SEQUENCE [LARGE SCALE GENOMIC DNA]</scope>
</reference>
<dbReference type="AlphaFoldDB" id="A0A026WG88"/>
<dbReference type="EMBL" id="KK107231">
    <property type="protein sequence ID" value="EZA55082.1"/>
    <property type="molecule type" value="Genomic_DNA"/>
</dbReference>
<sequence>MGAAAFRSVHGLSERGQKTKKGVPSSSQQQQIATIIRNAEMKANAGYSIDSTL</sequence>
<protein>
    <submittedName>
        <fullName evidence="2">Uncharacterized protein</fullName>
    </submittedName>
</protein>
<dbReference type="Proteomes" id="UP000053097">
    <property type="component" value="Unassembled WGS sequence"/>
</dbReference>
<accession>A0A026WG88</accession>
<keyword evidence="3" id="KW-1185">Reference proteome</keyword>
<feature type="region of interest" description="Disordered" evidence="1">
    <location>
        <begin position="1"/>
        <end position="31"/>
    </location>
</feature>
<gene>
    <name evidence="2" type="ORF">X777_04549</name>
</gene>
<evidence type="ECO:0000256" key="1">
    <source>
        <dbReference type="SAM" id="MobiDB-lite"/>
    </source>
</evidence>
<proteinExistence type="predicted"/>
<name>A0A026WG88_OOCBI</name>
<evidence type="ECO:0000313" key="2">
    <source>
        <dbReference type="EMBL" id="EZA55082.1"/>
    </source>
</evidence>